<feature type="region of interest" description="Disordered" evidence="1">
    <location>
        <begin position="38"/>
        <end position="76"/>
    </location>
</feature>
<organism evidence="2 3">
    <name type="scientific">Lentinula lateritia</name>
    <dbReference type="NCBI Taxonomy" id="40482"/>
    <lineage>
        <taxon>Eukaryota</taxon>
        <taxon>Fungi</taxon>
        <taxon>Dikarya</taxon>
        <taxon>Basidiomycota</taxon>
        <taxon>Agaricomycotina</taxon>
        <taxon>Agaricomycetes</taxon>
        <taxon>Agaricomycetidae</taxon>
        <taxon>Agaricales</taxon>
        <taxon>Marasmiineae</taxon>
        <taxon>Omphalotaceae</taxon>
        <taxon>Lentinula</taxon>
    </lineage>
</organism>
<protein>
    <submittedName>
        <fullName evidence="2">Uncharacterized protein</fullName>
    </submittedName>
</protein>
<dbReference type="EMBL" id="JANVFT010000096">
    <property type="protein sequence ID" value="KAJ4469347.1"/>
    <property type="molecule type" value="Genomic_DNA"/>
</dbReference>
<gene>
    <name evidence="2" type="ORF">C8R41DRAFT_629026</name>
</gene>
<evidence type="ECO:0000313" key="2">
    <source>
        <dbReference type="EMBL" id="KAJ4469347.1"/>
    </source>
</evidence>
<keyword evidence="3" id="KW-1185">Reference proteome</keyword>
<sequence>MSSFTWYTGIRLGIKDVPQQHSKTSPMISGPPVNDFMTHCTLTHTPNTHPRPYSPHRPSNSAPPHPTPGNHSLSQSKFPHRDFFESTYSRVIVNHSYNVKFSLLLIRDLGNIMRVAACASFPGAHEMIRACKRRAMDVRKKHRT</sequence>
<proteinExistence type="predicted"/>
<dbReference type="Proteomes" id="UP001150217">
    <property type="component" value="Unassembled WGS sequence"/>
</dbReference>
<evidence type="ECO:0000313" key="3">
    <source>
        <dbReference type="Proteomes" id="UP001150217"/>
    </source>
</evidence>
<evidence type="ECO:0000256" key="1">
    <source>
        <dbReference type="SAM" id="MobiDB-lite"/>
    </source>
</evidence>
<reference evidence="2" key="1">
    <citation type="submission" date="2022-08" db="EMBL/GenBank/DDBJ databases">
        <title>A Global Phylogenomic Analysis of the Shiitake Genus Lentinula.</title>
        <authorList>
            <consortium name="DOE Joint Genome Institute"/>
            <person name="Sierra-Patev S."/>
            <person name="Min B."/>
            <person name="Naranjo-Ortiz M."/>
            <person name="Looney B."/>
            <person name="Konkel Z."/>
            <person name="Slot J.C."/>
            <person name="Sakamoto Y."/>
            <person name="Steenwyk J.L."/>
            <person name="Rokas A."/>
            <person name="Carro J."/>
            <person name="Camarero S."/>
            <person name="Ferreira P."/>
            <person name="Molpeceres G."/>
            <person name="Ruiz-Duenas F.J."/>
            <person name="Serrano A."/>
            <person name="Henrissat B."/>
            <person name="Drula E."/>
            <person name="Hughes K.W."/>
            <person name="Mata J.L."/>
            <person name="Ishikawa N.K."/>
            <person name="Vargas-Isla R."/>
            <person name="Ushijima S."/>
            <person name="Smith C.A."/>
            <person name="Ahrendt S."/>
            <person name="Andreopoulos W."/>
            <person name="He G."/>
            <person name="Labutti K."/>
            <person name="Lipzen A."/>
            <person name="Ng V."/>
            <person name="Riley R."/>
            <person name="Sandor L."/>
            <person name="Barry K."/>
            <person name="Martinez A.T."/>
            <person name="Xiao Y."/>
            <person name="Gibbons J.G."/>
            <person name="Terashima K."/>
            <person name="Grigoriev I.V."/>
            <person name="Hibbett D.S."/>
        </authorList>
    </citation>
    <scope>NUCLEOTIDE SEQUENCE</scope>
    <source>
        <strain evidence="2">RHP3577 ss4</strain>
    </source>
</reference>
<name>A0ABQ8V5Y7_9AGAR</name>
<comment type="caution">
    <text evidence="2">The sequence shown here is derived from an EMBL/GenBank/DDBJ whole genome shotgun (WGS) entry which is preliminary data.</text>
</comment>
<accession>A0ABQ8V5Y7</accession>